<organism evidence="19 20">
    <name type="scientific">Plasmodium reichenowi</name>
    <dbReference type="NCBI Taxonomy" id="5854"/>
    <lineage>
        <taxon>Eukaryota</taxon>
        <taxon>Sar</taxon>
        <taxon>Alveolata</taxon>
        <taxon>Apicomplexa</taxon>
        <taxon>Aconoidasida</taxon>
        <taxon>Haemosporida</taxon>
        <taxon>Plasmodiidae</taxon>
        <taxon>Plasmodium</taxon>
        <taxon>Plasmodium (Laverania)</taxon>
    </lineage>
</organism>
<dbReference type="GO" id="GO:0106310">
    <property type="term" value="F:protein serine kinase activity"/>
    <property type="evidence" value="ECO:0007669"/>
    <property type="project" value="RHEA"/>
</dbReference>
<evidence type="ECO:0000256" key="14">
    <source>
        <dbReference type="ARBA" id="ARBA00047899"/>
    </source>
</evidence>
<dbReference type="PhylomeDB" id="A0A060RUX9"/>
<keyword evidence="5 19" id="KW-0808">Transferase</keyword>
<feature type="domain" description="EF-hand" evidence="18">
    <location>
        <begin position="442"/>
        <end position="477"/>
    </location>
</feature>
<comment type="catalytic activity">
    <reaction evidence="14">
        <text>L-threonyl-[protein] + ATP = O-phospho-L-threonyl-[protein] + ADP + H(+)</text>
        <dbReference type="Rhea" id="RHEA:46608"/>
        <dbReference type="Rhea" id="RHEA-COMP:11060"/>
        <dbReference type="Rhea" id="RHEA-COMP:11605"/>
        <dbReference type="ChEBI" id="CHEBI:15378"/>
        <dbReference type="ChEBI" id="CHEBI:30013"/>
        <dbReference type="ChEBI" id="CHEBI:30616"/>
        <dbReference type="ChEBI" id="CHEBI:61977"/>
        <dbReference type="ChEBI" id="CHEBI:456216"/>
        <dbReference type="EC" id="2.7.11.1"/>
    </reaction>
</comment>
<evidence type="ECO:0000259" key="18">
    <source>
        <dbReference type="PROSITE" id="PS50222"/>
    </source>
</evidence>
<keyword evidence="7" id="KW-0677">Repeat</keyword>
<dbReference type="InterPro" id="IPR011992">
    <property type="entry name" value="EF-hand-dom_pair"/>
</dbReference>
<evidence type="ECO:0000256" key="15">
    <source>
        <dbReference type="ARBA" id="ARBA00048679"/>
    </source>
</evidence>
<evidence type="ECO:0000256" key="12">
    <source>
        <dbReference type="ARBA" id="ARBA00023288"/>
    </source>
</evidence>
<dbReference type="CDD" id="cd05117">
    <property type="entry name" value="STKc_CAMK"/>
    <property type="match status" value="1"/>
</dbReference>
<dbReference type="InterPro" id="IPR011009">
    <property type="entry name" value="Kinase-like_dom_sf"/>
</dbReference>
<dbReference type="FunFam" id="1.10.510.10:FF:000475">
    <property type="entry name" value="Calcium-dependent protein kinase 5"/>
    <property type="match status" value="1"/>
</dbReference>
<evidence type="ECO:0000256" key="10">
    <source>
        <dbReference type="ARBA" id="ARBA00022837"/>
    </source>
</evidence>
<evidence type="ECO:0000256" key="7">
    <source>
        <dbReference type="ARBA" id="ARBA00022737"/>
    </source>
</evidence>
<evidence type="ECO:0000256" key="3">
    <source>
        <dbReference type="ARBA" id="ARBA00022527"/>
    </source>
</evidence>
<comment type="similarity">
    <text evidence="13">Belongs to the protein kinase superfamily. Ser/Thr protein kinase family. CDPK subfamily.</text>
</comment>
<comment type="catalytic activity">
    <reaction evidence="15">
        <text>L-seryl-[protein] + ATP = O-phospho-L-seryl-[protein] + ADP + H(+)</text>
        <dbReference type="Rhea" id="RHEA:17989"/>
        <dbReference type="Rhea" id="RHEA-COMP:9863"/>
        <dbReference type="Rhea" id="RHEA-COMP:11604"/>
        <dbReference type="ChEBI" id="CHEBI:15378"/>
        <dbReference type="ChEBI" id="CHEBI:29999"/>
        <dbReference type="ChEBI" id="CHEBI:30616"/>
        <dbReference type="ChEBI" id="CHEBI:83421"/>
        <dbReference type="ChEBI" id="CHEBI:456216"/>
        <dbReference type="EC" id="2.7.11.1"/>
    </reaction>
</comment>
<evidence type="ECO:0000259" key="17">
    <source>
        <dbReference type="PROSITE" id="PS50011"/>
    </source>
</evidence>
<dbReference type="Proteomes" id="UP000027581">
    <property type="component" value="Unassembled WGS sequence"/>
</dbReference>
<dbReference type="SUPFAM" id="SSF56112">
    <property type="entry name" value="Protein kinase-like (PK-like)"/>
    <property type="match status" value="1"/>
</dbReference>
<feature type="binding site" evidence="16">
    <location>
        <position position="101"/>
    </location>
    <ligand>
        <name>ATP</name>
        <dbReference type="ChEBI" id="CHEBI:30616"/>
    </ligand>
</feature>
<dbReference type="GO" id="GO:0005509">
    <property type="term" value="F:calcium ion binding"/>
    <property type="evidence" value="ECO:0007669"/>
    <property type="project" value="InterPro"/>
</dbReference>
<dbReference type="FunFam" id="1.10.238.10:FF:000003">
    <property type="entry name" value="Calmodulin A"/>
    <property type="match status" value="1"/>
</dbReference>
<evidence type="ECO:0000313" key="19">
    <source>
        <dbReference type="EMBL" id="CDO63294.1"/>
    </source>
</evidence>
<proteinExistence type="inferred from homology"/>
<dbReference type="InterPro" id="IPR000719">
    <property type="entry name" value="Prot_kinase_dom"/>
</dbReference>
<dbReference type="VEuPathDB" id="PlasmoDB:PRCDC_0609300"/>
<reference evidence="19" key="1">
    <citation type="submission" date="2014-01" db="EMBL/GenBank/DDBJ databases">
        <authorList>
            <person name="Aslett M."/>
        </authorList>
    </citation>
    <scope>NUCLEOTIDE SEQUENCE</scope>
    <source>
        <strain evidence="19">CDC</strain>
    </source>
</reference>
<evidence type="ECO:0000256" key="9">
    <source>
        <dbReference type="ARBA" id="ARBA00022777"/>
    </source>
</evidence>
<dbReference type="FunFam" id="3.30.200.20:FF:000315">
    <property type="entry name" value="Calcium-dependent protein kinase 3"/>
    <property type="match status" value="1"/>
</dbReference>
<comment type="cofactor">
    <cofactor evidence="1">
        <name>Mg(2+)</name>
        <dbReference type="ChEBI" id="CHEBI:18420"/>
    </cofactor>
</comment>
<dbReference type="Pfam" id="PF00069">
    <property type="entry name" value="Pkinase"/>
    <property type="match status" value="1"/>
</dbReference>
<dbReference type="Gene3D" id="3.30.200.20">
    <property type="entry name" value="Phosphorylase Kinase, domain 1"/>
    <property type="match status" value="1"/>
</dbReference>
<keyword evidence="6" id="KW-0479">Metal-binding</keyword>
<evidence type="ECO:0000256" key="5">
    <source>
        <dbReference type="ARBA" id="ARBA00022679"/>
    </source>
</evidence>
<feature type="domain" description="EF-hand" evidence="18">
    <location>
        <begin position="480"/>
        <end position="513"/>
    </location>
</feature>
<dbReference type="VEuPathDB" id="PlasmoDB:PRG01_0610200"/>
<dbReference type="InterPro" id="IPR018247">
    <property type="entry name" value="EF_Hand_1_Ca_BS"/>
</dbReference>
<dbReference type="GO" id="GO:0009931">
    <property type="term" value="F:calcium-dependent protein serine/threonine kinase activity"/>
    <property type="evidence" value="ECO:0007669"/>
    <property type="project" value="UniProtKB-ARBA"/>
</dbReference>
<dbReference type="SUPFAM" id="SSF47473">
    <property type="entry name" value="EF-hand"/>
    <property type="match status" value="1"/>
</dbReference>
<protein>
    <recommendedName>
        <fullName evidence="2">non-specific serine/threonine protein kinase</fullName>
        <ecNumber evidence="2">2.7.11.1</ecNumber>
    </recommendedName>
</protein>
<evidence type="ECO:0000313" key="20">
    <source>
        <dbReference type="Proteomes" id="UP000027581"/>
    </source>
</evidence>
<dbReference type="InterPro" id="IPR008271">
    <property type="entry name" value="Ser/Thr_kinase_AS"/>
</dbReference>
<evidence type="ECO:0000256" key="6">
    <source>
        <dbReference type="ARBA" id="ARBA00022723"/>
    </source>
</evidence>
<dbReference type="InterPro" id="IPR002048">
    <property type="entry name" value="EF_hand_dom"/>
</dbReference>
<dbReference type="InterPro" id="IPR017441">
    <property type="entry name" value="Protein_kinase_ATP_BS"/>
</dbReference>
<dbReference type="PROSITE" id="PS50222">
    <property type="entry name" value="EF_HAND_2"/>
    <property type="match status" value="3"/>
</dbReference>
<dbReference type="CDD" id="cd00051">
    <property type="entry name" value="EFh"/>
    <property type="match status" value="1"/>
</dbReference>
<keyword evidence="9 19" id="KW-0418">Kinase</keyword>
<dbReference type="SMART" id="SM00220">
    <property type="entry name" value="S_TKc"/>
    <property type="match status" value="1"/>
</dbReference>
<sequence>MGNHLSVNKLKRKKKKKNFLNIYGKNTNENTNKQSNDYKYDINSSCLSREGTTTLERKNLILCHSGKLEDKYIIDEKLGQGTYGCVYKGIDKVTNQLYAIKEEKKDRLKNINRFFQEIEIMKKLDHPNIVKLYETYENDNYIYLIMELCSGRELFDSIIENGSFTEKNAATIMKQIFSAIFYLHSLNIVHRDLKPENFLFQSESKDSLLKIIDFGLSKNLGTGEFTTTKAGTPYYVAPQVLDGKYDKKCDIWSSGVIMYTLLCGYPPFYGDTDNEVLKKVKKGEFCFYENDWGNISSDAKNLITKLLTYNPNERCTIEEALNHPWITQMTKSHEHVELSSTLLKNLKNFKKENELKKIALTIIAKHLCDVEINNLRNIFIALDVDNSGTLSSQEILDGLKKIGYQKIPPDIHQVLRDIDSNASGQIHYTDFLAATIDKQTYLKKEVCLIPFKFFDIDGNGKISVEELKRIFGRDDIENPLIDKAIDSLLQEVDLNGDGEIDFHEFMLMMSKKK</sequence>
<gene>
    <name evidence="19" type="primary">CDPK2</name>
    <name evidence="19" type="ORF">PRCDC_0609300</name>
</gene>
<evidence type="ECO:0000256" key="1">
    <source>
        <dbReference type="ARBA" id="ARBA00001946"/>
    </source>
</evidence>
<dbReference type="Pfam" id="PF13499">
    <property type="entry name" value="EF-hand_7"/>
    <property type="match status" value="2"/>
</dbReference>
<dbReference type="GO" id="GO:0005524">
    <property type="term" value="F:ATP binding"/>
    <property type="evidence" value="ECO:0007669"/>
    <property type="project" value="UniProtKB-UniRule"/>
</dbReference>
<dbReference type="AlphaFoldDB" id="A0A060RUX9"/>
<accession>A0A060RUX9</accession>
<keyword evidence="11 16" id="KW-0067">ATP-binding</keyword>
<keyword evidence="10" id="KW-0106">Calcium</keyword>
<keyword evidence="12" id="KW-0449">Lipoprotein</keyword>
<dbReference type="Gene3D" id="1.10.510.10">
    <property type="entry name" value="Transferase(Phosphotransferase) domain 1"/>
    <property type="match status" value="1"/>
</dbReference>
<evidence type="ECO:0000256" key="2">
    <source>
        <dbReference type="ARBA" id="ARBA00012513"/>
    </source>
</evidence>
<evidence type="ECO:0000256" key="8">
    <source>
        <dbReference type="ARBA" id="ARBA00022741"/>
    </source>
</evidence>
<name>A0A060RUX9_PLARE</name>
<reference evidence="19" key="2">
    <citation type="submission" date="2014-05" db="EMBL/GenBank/DDBJ databases">
        <title>The genome sequences of chimpanzee malaria parasites reveal the path to human adaptation.</title>
        <authorList>
            <person name="Otto T.D."/>
            <person name="Rayner J.C."/>
            <person name="Boehme U."/>
            <person name="Pain A."/>
            <person name="Spottiswoode N."/>
            <person name="Sanders M."/>
            <person name="Quail M."/>
            <person name="Ollomo B."/>
            <person name="Renaud F."/>
            <person name="Thomas A.W."/>
            <person name="Prugnolle F."/>
            <person name="Conway D.J."/>
            <person name="Newbold C."/>
            <person name="Berriman M."/>
        </authorList>
    </citation>
    <scope>NUCLEOTIDE SEQUENCE [LARGE SCALE GENOMIC DNA]</scope>
    <source>
        <strain evidence="19">CDC</strain>
    </source>
</reference>
<keyword evidence="20" id="KW-1185">Reference proteome</keyword>
<feature type="domain" description="Protein kinase" evidence="17">
    <location>
        <begin position="72"/>
        <end position="326"/>
    </location>
</feature>
<evidence type="ECO:0000256" key="16">
    <source>
        <dbReference type="PROSITE-ProRule" id="PRU10141"/>
    </source>
</evidence>
<dbReference type="PROSITE" id="PS50011">
    <property type="entry name" value="PROTEIN_KINASE_DOM"/>
    <property type="match status" value="1"/>
</dbReference>
<dbReference type="PROSITE" id="PS00018">
    <property type="entry name" value="EF_HAND_1"/>
    <property type="match status" value="3"/>
</dbReference>
<keyword evidence="8 16" id="KW-0547">Nucleotide-binding</keyword>
<dbReference type="PROSITE" id="PS00108">
    <property type="entry name" value="PROTEIN_KINASE_ST"/>
    <property type="match status" value="1"/>
</dbReference>
<dbReference type="EMBL" id="HG810767">
    <property type="protein sequence ID" value="CDO63294.1"/>
    <property type="molecule type" value="Genomic_DNA"/>
</dbReference>
<keyword evidence="3" id="KW-0723">Serine/threonine-protein kinase</keyword>
<dbReference type="PANTHER" id="PTHR24349">
    <property type="entry name" value="SERINE/THREONINE-PROTEIN KINASE"/>
    <property type="match status" value="1"/>
</dbReference>
<feature type="domain" description="EF-hand" evidence="18">
    <location>
        <begin position="370"/>
        <end position="405"/>
    </location>
</feature>
<keyword evidence="4" id="KW-0597">Phosphoprotein</keyword>
<dbReference type="Gene3D" id="1.10.238.10">
    <property type="entry name" value="EF-hand"/>
    <property type="match status" value="2"/>
</dbReference>
<evidence type="ECO:0000256" key="4">
    <source>
        <dbReference type="ARBA" id="ARBA00022553"/>
    </source>
</evidence>
<dbReference type="SMART" id="SM00054">
    <property type="entry name" value="EFh"/>
    <property type="match status" value="4"/>
</dbReference>
<evidence type="ECO:0000256" key="11">
    <source>
        <dbReference type="ARBA" id="ARBA00022840"/>
    </source>
</evidence>
<dbReference type="InterPro" id="IPR050205">
    <property type="entry name" value="CDPK_Ser/Thr_kinases"/>
</dbReference>
<dbReference type="EC" id="2.7.11.1" evidence="2"/>
<dbReference type="PROSITE" id="PS00107">
    <property type="entry name" value="PROTEIN_KINASE_ATP"/>
    <property type="match status" value="1"/>
</dbReference>
<evidence type="ECO:0000256" key="13">
    <source>
        <dbReference type="ARBA" id="ARBA00024334"/>
    </source>
</evidence>